<keyword evidence="3" id="KW-0328">Glycosyltransferase</keyword>
<dbReference type="InterPro" id="IPR001173">
    <property type="entry name" value="Glyco_trans_2-like"/>
</dbReference>
<dbReference type="OrthoDB" id="9783791at2"/>
<evidence type="ECO:0000313" key="3">
    <source>
        <dbReference type="EMBL" id="ACJ01413.1"/>
    </source>
</evidence>
<dbReference type="SUPFAM" id="SSF53756">
    <property type="entry name" value="UDP-Glycosyltransferase/glycogen phosphorylase"/>
    <property type="match status" value="1"/>
</dbReference>
<evidence type="ECO:0000313" key="4">
    <source>
        <dbReference type="Proteomes" id="UP000001591"/>
    </source>
</evidence>
<dbReference type="Gene3D" id="3.90.550.10">
    <property type="entry name" value="Spore Coat Polysaccharide Biosynthesis Protein SpsA, Chain A"/>
    <property type="match status" value="1"/>
</dbReference>
<evidence type="ECO:0000259" key="2">
    <source>
        <dbReference type="Pfam" id="PF13579"/>
    </source>
</evidence>
<feature type="domain" description="Glycosyltransferase 2-like" evidence="1">
    <location>
        <begin position="83"/>
        <end position="251"/>
    </location>
</feature>
<organism evidence="3 4">
    <name type="scientific">Rhodospirillum centenum (strain ATCC 51521 / SW)</name>
    <dbReference type="NCBI Taxonomy" id="414684"/>
    <lineage>
        <taxon>Bacteria</taxon>
        <taxon>Pseudomonadati</taxon>
        <taxon>Pseudomonadota</taxon>
        <taxon>Alphaproteobacteria</taxon>
        <taxon>Rhodospirillales</taxon>
        <taxon>Rhodospirillaceae</taxon>
        <taxon>Rhodospirillum</taxon>
    </lineage>
</organism>
<dbReference type="Pfam" id="PF00535">
    <property type="entry name" value="Glycos_transf_2"/>
    <property type="match status" value="1"/>
</dbReference>
<dbReference type="InterPro" id="IPR029044">
    <property type="entry name" value="Nucleotide-diphossugar_trans"/>
</dbReference>
<accession>B6IYN9</accession>
<dbReference type="EC" id="2.4.1.-" evidence="3"/>
<protein>
    <submittedName>
        <fullName evidence="3">Glycosyl transferase, group 2 family protein</fullName>
        <ecNumber evidence="3">2.4.1.-</ecNumber>
    </submittedName>
</protein>
<dbReference type="PANTHER" id="PTHR43179">
    <property type="entry name" value="RHAMNOSYLTRANSFERASE WBBL"/>
    <property type="match status" value="1"/>
</dbReference>
<dbReference type="EMBL" id="CP000613">
    <property type="protein sequence ID" value="ACJ01413.1"/>
    <property type="molecule type" value="Genomic_DNA"/>
</dbReference>
<dbReference type="CDD" id="cd03801">
    <property type="entry name" value="GT4_PimA-like"/>
    <property type="match status" value="1"/>
</dbReference>
<proteinExistence type="predicted"/>
<dbReference type="eggNOG" id="COG0438">
    <property type="taxonomic scope" value="Bacteria"/>
</dbReference>
<keyword evidence="3" id="KW-0808">Transferase</keyword>
<dbReference type="STRING" id="414684.RC1_4074"/>
<dbReference type="InterPro" id="IPR028098">
    <property type="entry name" value="Glyco_trans_4-like_N"/>
</dbReference>
<dbReference type="CAZy" id="GT4">
    <property type="family name" value="Glycosyltransferase Family 4"/>
</dbReference>
<dbReference type="GO" id="GO:0016757">
    <property type="term" value="F:glycosyltransferase activity"/>
    <property type="evidence" value="ECO:0007669"/>
    <property type="project" value="UniProtKB-KW"/>
</dbReference>
<dbReference type="eggNOG" id="COG1216">
    <property type="taxonomic scope" value="Bacteria"/>
</dbReference>
<dbReference type="Proteomes" id="UP000001591">
    <property type="component" value="Chromosome"/>
</dbReference>
<dbReference type="Pfam" id="PF13579">
    <property type="entry name" value="Glyco_trans_4_4"/>
    <property type="match status" value="1"/>
</dbReference>
<dbReference type="Gene3D" id="3.40.50.2000">
    <property type="entry name" value="Glycogen Phosphorylase B"/>
    <property type="match status" value="1"/>
</dbReference>
<dbReference type="AlphaFoldDB" id="B6IYN9"/>
<reference evidence="3 4" key="1">
    <citation type="journal article" date="2010" name="BMC Genomics">
        <title>Metabolic flexibility revealed in the genome of the cyst-forming alpha-1 proteobacterium Rhodospirillum centenum.</title>
        <authorList>
            <person name="Lu Y.K."/>
            <person name="Marden J."/>
            <person name="Han M."/>
            <person name="Swingley W.D."/>
            <person name="Mastrian S.D."/>
            <person name="Chowdhury S.R."/>
            <person name="Hao J."/>
            <person name="Helmy T."/>
            <person name="Kim S."/>
            <person name="Kurdoglu A.A."/>
            <person name="Matthies H.J."/>
            <person name="Rollo D."/>
            <person name="Stothard P."/>
            <person name="Blankenship R.E."/>
            <person name="Bauer C.E."/>
            <person name="Touchman J.W."/>
        </authorList>
    </citation>
    <scope>NUCLEOTIDE SEQUENCE [LARGE SCALE GENOMIC DNA]</scope>
    <source>
        <strain evidence="4">ATCC 51521 / SW</strain>
    </source>
</reference>
<dbReference type="RefSeq" id="WP_012569186.1">
    <property type="nucleotide sequence ID" value="NC_011420.2"/>
</dbReference>
<name>B6IYN9_RHOCS</name>
<dbReference type="KEGG" id="rce:RC1_4074"/>
<keyword evidence="4" id="KW-1185">Reference proteome</keyword>
<dbReference type="PANTHER" id="PTHR43179:SF7">
    <property type="entry name" value="RHAMNOSYLTRANSFERASE WBBL"/>
    <property type="match status" value="1"/>
</dbReference>
<dbReference type="Pfam" id="PF13692">
    <property type="entry name" value="Glyco_trans_1_4"/>
    <property type="match status" value="1"/>
</dbReference>
<dbReference type="HOGENOM" id="CLU_006539_2_0_5"/>
<evidence type="ECO:0000259" key="1">
    <source>
        <dbReference type="Pfam" id="PF00535"/>
    </source>
</evidence>
<feature type="domain" description="Glycosyltransferase subfamily 4-like N-terminal" evidence="2">
    <location>
        <begin position="360"/>
        <end position="519"/>
    </location>
</feature>
<dbReference type="CAZy" id="GT2">
    <property type="family name" value="Glycosyltransferase Family 2"/>
</dbReference>
<dbReference type="CDD" id="cd04186">
    <property type="entry name" value="GT_2_like_c"/>
    <property type="match status" value="1"/>
</dbReference>
<gene>
    <name evidence="3" type="ordered locus">RC1_4074</name>
</gene>
<dbReference type="SUPFAM" id="SSF53448">
    <property type="entry name" value="Nucleotide-diphospho-sugar transferases"/>
    <property type="match status" value="1"/>
</dbReference>
<sequence length="709" mass="76637">MTPAGRPFLATLKRSLASVPGLQGWVHRLRRLRAGRQRSTADHAFARSREEFRREARARMEDFLAGQGRFTVPPAPAPAPEVSVVLILFNNAELSFECLRHLFAADLPAWELIVVDNASADDTGRLLERCAGARIIRNGDNLGFLQAVNQAAEVARGRFLLLLNSDAFLAPDAVRLALETAADPAVGAVGGRIVLPDGSLQEAGSIVWNDGTCKGYGRGGHPLAGPYMFRRTVDYCSGAFLLFRREVFERLGRFDTAYSPAYYEETDFCLRLWAAGLAVVYDPRVRVNHLEFGSSEKRDHALELQRRNRGLFAAKHHDALARRQPPGADLAGRIWPPPARRVLIVDDRPPAPELGAGFPRALAILKQIQGSGAAVTLVTTAPETYGWDAIRRHVPWEVEVVQGDDCPSLDRFLAERFLAGRGGCFDLVLVSRPHNMRAFLAAGGRRRIGSARLVYDAEAIFTDRLAGEAALAGRPLPAAREAALRAREMALARQADTVIAVSPLDADAMRRAGVPDVRVIGHALEAAPTPAGPEARAGLLFVGNMDADLSPNVDGILWFLDEVLPLLPEALRERAAVTLVGSAGSARLAARVAGRATVAGRQPALEPFYDGHRVFIAPTRFAAGIPHKVHEAAAHGLPVVGTPLLARQLGWQPGRDLLTGATPADFALACTRLLTDDGLWWSVRTAALAAVTRDCGPDRFRAAVAALLD</sequence>